<feature type="compositionally biased region" description="Polar residues" evidence="1">
    <location>
        <begin position="185"/>
        <end position="199"/>
    </location>
</feature>
<dbReference type="KEGG" id="trz:GWP43_00705"/>
<accession>A0A6P1XY44</accession>
<feature type="compositionally biased region" description="Low complexity" evidence="1">
    <location>
        <begin position="109"/>
        <end position="129"/>
    </location>
</feature>
<name>A0A6P1XY44_9SPIR</name>
<keyword evidence="2" id="KW-0812">Transmembrane</keyword>
<evidence type="ECO:0000256" key="2">
    <source>
        <dbReference type="SAM" id="Phobius"/>
    </source>
</evidence>
<feature type="transmembrane region" description="Helical" evidence="2">
    <location>
        <begin position="36"/>
        <end position="54"/>
    </location>
</feature>
<dbReference type="RefSeq" id="WP_162662029.1">
    <property type="nucleotide sequence ID" value="NZ_CP048020.1"/>
</dbReference>
<reference evidence="3 4" key="1">
    <citation type="submission" date="2020-01" db="EMBL/GenBank/DDBJ databases">
        <title>Complete genome sequence of a human oral phylogroup 1 Treponema sp. strain ATCC 700766, originally isolated from periodontitis dental plaque.</title>
        <authorList>
            <person name="Chan Y."/>
            <person name="Huo Y.-B."/>
            <person name="Yu X.-L."/>
            <person name="Zeng H."/>
            <person name="Leung W.-K."/>
            <person name="Watt R.M."/>
        </authorList>
    </citation>
    <scope>NUCLEOTIDE SEQUENCE [LARGE SCALE GENOMIC DNA]</scope>
    <source>
        <strain evidence="3 4">OMZ 804</strain>
    </source>
</reference>
<gene>
    <name evidence="3" type="ORF">GWP43_00705</name>
</gene>
<feature type="compositionally biased region" description="Low complexity" evidence="1">
    <location>
        <begin position="144"/>
        <end position="155"/>
    </location>
</feature>
<dbReference type="Proteomes" id="UP000464374">
    <property type="component" value="Chromosome"/>
</dbReference>
<dbReference type="AlphaFoldDB" id="A0A6P1XY44"/>
<keyword evidence="2" id="KW-1133">Transmembrane helix</keyword>
<protein>
    <submittedName>
        <fullName evidence="3">Uncharacterized protein</fullName>
    </submittedName>
</protein>
<feature type="compositionally biased region" description="Acidic residues" evidence="1">
    <location>
        <begin position="172"/>
        <end position="181"/>
    </location>
</feature>
<dbReference type="EMBL" id="CP048020">
    <property type="protein sequence ID" value="QHX42215.1"/>
    <property type="molecule type" value="Genomic_DNA"/>
</dbReference>
<organism evidence="3 4">
    <name type="scientific">Treponema vincentii</name>
    <dbReference type="NCBI Taxonomy" id="69710"/>
    <lineage>
        <taxon>Bacteria</taxon>
        <taxon>Pseudomonadati</taxon>
        <taxon>Spirochaetota</taxon>
        <taxon>Spirochaetia</taxon>
        <taxon>Spirochaetales</taxon>
        <taxon>Treponemataceae</taxon>
        <taxon>Treponema</taxon>
    </lineage>
</organism>
<evidence type="ECO:0000313" key="3">
    <source>
        <dbReference type="EMBL" id="QHX42215.1"/>
    </source>
</evidence>
<evidence type="ECO:0000256" key="1">
    <source>
        <dbReference type="SAM" id="MobiDB-lite"/>
    </source>
</evidence>
<proteinExistence type="predicted"/>
<feature type="transmembrane region" description="Helical" evidence="2">
    <location>
        <begin position="7"/>
        <end position="30"/>
    </location>
</feature>
<sequence>MLKLKAPLIIAGTTCVLSMLIGLISGVRFLHILGRGLIAGVGAGSFVFCARILLKRFIPDLFAPPVLSDIAETADSSSGSNINITLDDDLTAVAPATAGGNMETSATPSATAGAQAESQSSEAFSDDSATGSSDNDTIYETPVDSDSSPLSFSDSSEGDGGLSDLPNMGSFIDDDFDENIDDSVQPDSSGFSMTGIQTGGTDSKVMAQAIRTVLATED</sequence>
<evidence type="ECO:0000313" key="4">
    <source>
        <dbReference type="Proteomes" id="UP000464374"/>
    </source>
</evidence>
<feature type="region of interest" description="Disordered" evidence="1">
    <location>
        <begin position="98"/>
        <end position="199"/>
    </location>
</feature>
<keyword evidence="2" id="KW-0472">Membrane</keyword>